<proteinExistence type="predicted"/>
<evidence type="ECO:0000313" key="1">
    <source>
        <dbReference type="EMBL" id="EDP19607.1"/>
    </source>
</evidence>
<dbReference type="HOGENOM" id="CLU_3372998_0_0_9"/>
<sequence length="34" mass="4115">MRWRPLMLDWRERDSTVWARSVLRSASGQPPFII</sequence>
<evidence type="ECO:0000313" key="2">
    <source>
        <dbReference type="Proteomes" id="UP000005396"/>
    </source>
</evidence>
<organism evidence="1 2">
    <name type="scientific">Enterocloster bolteae (strain ATCC BAA-613 / DSM 15670 / CCUG 46953 / JCM 12243 / WAL 16351)</name>
    <name type="common">Clostridium bolteae</name>
    <dbReference type="NCBI Taxonomy" id="411902"/>
    <lineage>
        <taxon>Bacteria</taxon>
        <taxon>Bacillati</taxon>
        <taxon>Bacillota</taxon>
        <taxon>Clostridia</taxon>
        <taxon>Lachnospirales</taxon>
        <taxon>Lachnospiraceae</taxon>
        <taxon>Enterocloster</taxon>
    </lineage>
</organism>
<comment type="caution">
    <text evidence="1">The sequence shown here is derived from an EMBL/GenBank/DDBJ whole genome shotgun (WGS) entry which is preliminary data.</text>
</comment>
<gene>
    <name evidence="1" type="ORF">CLOBOL_00074</name>
</gene>
<dbReference type="EMBL" id="ABCC02000001">
    <property type="protein sequence ID" value="EDP19607.1"/>
    <property type="molecule type" value="Genomic_DNA"/>
</dbReference>
<dbReference type="PaxDb" id="411902-CLOBOL_00074"/>
<reference evidence="1 2" key="1">
    <citation type="submission" date="2007-08" db="EMBL/GenBank/DDBJ databases">
        <authorList>
            <person name="Fulton L."/>
            <person name="Clifton S."/>
            <person name="Fulton B."/>
            <person name="Xu J."/>
            <person name="Minx P."/>
            <person name="Pepin K.H."/>
            <person name="Johnson M."/>
            <person name="Thiruvilangam P."/>
            <person name="Bhonagiri V."/>
            <person name="Nash W.E."/>
            <person name="Mardis E.R."/>
            <person name="Wilson R.K."/>
        </authorList>
    </citation>
    <scope>NUCLEOTIDE SEQUENCE [LARGE SCALE GENOMIC DNA]</scope>
    <source>
        <strain evidence="2">ATCC BAA-613 / DSM 15670 / CCUG 46953 / JCM 12243 / WAL 16351</strain>
    </source>
</reference>
<dbReference type="Proteomes" id="UP000005396">
    <property type="component" value="Unassembled WGS sequence"/>
</dbReference>
<protein>
    <submittedName>
        <fullName evidence="1">Uncharacterized protein</fullName>
    </submittedName>
</protein>
<dbReference type="AlphaFoldDB" id="A8RG88"/>
<accession>A8RG88</accession>
<reference evidence="1 2" key="2">
    <citation type="submission" date="2007-09" db="EMBL/GenBank/DDBJ databases">
        <title>Draft genome sequence of Clostridium bolteae (ATCC BAA-613).</title>
        <authorList>
            <person name="Sudarsanam P."/>
            <person name="Ley R."/>
            <person name="Guruge J."/>
            <person name="Turnbaugh P.J."/>
            <person name="Mahowald M."/>
            <person name="Liep D."/>
            <person name="Gordon J."/>
        </authorList>
    </citation>
    <scope>NUCLEOTIDE SEQUENCE [LARGE SCALE GENOMIC DNA]</scope>
    <source>
        <strain evidence="2">ATCC BAA-613 / DSM 15670 / CCUG 46953 / JCM 12243 / WAL 16351</strain>
    </source>
</reference>
<name>A8RG88_ENTBW</name>